<dbReference type="EMBL" id="JARQZJ010000005">
    <property type="protein sequence ID" value="KAK9871124.1"/>
    <property type="molecule type" value="Genomic_DNA"/>
</dbReference>
<dbReference type="AlphaFoldDB" id="A0AAW1TVD5"/>
<dbReference type="Proteomes" id="UP001431783">
    <property type="component" value="Unassembled WGS sequence"/>
</dbReference>
<evidence type="ECO:0000313" key="4">
    <source>
        <dbReference type="Proteomes" id="UP001431783"/>
    </source>
</evidence>
<evidence type="ECO:0000256" key="2">
    <source>
        <dbReference type="SAM" id="SignalP"/>
    </source>
</evidence>
<protein>
    <submittedName>
        <fullName evidence="3">Uncharacterized protein</fullName>
    </submittedName>
</protein>
<feature type="region of interest" description="Disordered" evidence="1">
    <location>
        <begin position="48"/>
        <end position="77"/>
    </location>
</feature>
<feature type="signal peptide" evidence="2">
    <location>
        <begin position="1"/>
        <end position="20"/>
    </location>
</feature>
<sequence>MWSVILFLVFTWILQQGCISIGDLEDVIPDPNFSTKLRRLLPRHSKYSGGGSGFVPETPSSEKHLNYGHSWEKWSET</sequence>
<comment type="caution">
    <text evidence="3">The sequence shown here is derived from an EMBL/GenBank/DDBJ whole genome shotgun (WGS) entry which is preliminary data.</text>
</comment>
<reference evidence="3 4" key="1">
    <citation type="submission" date="2023-03" db="EMBL/GenBank/DDBJ databases">
        <title>Genome insight into feeding habits of ladybird beetles.</title>
        <authorList>
            <person name="Li H.-S."/>
            <person name="Huang Y.-H."/>
            <person name="Pang H."/>
        </authorList>
    </citation>
    <scope>NUCLEOTIDE SEQUENCE [LARGE SCALE GENOMIC DNA]</scope>
    <source>
        <strain evidence="3">SYSU_2023b</strain>
        <tissue evidence="3">Whole body</tissue>
    </source>
</reference>
<evidence type="ECO:0000256" key="1">
    <source>
        <dbReference type="SAM" id="MobiDB-lite"/>
    </source>
</evidence>
<organism evidence="3 4">
    <name type="scientific">Henosepilachna vigintioctopunctata</name>
    <dbReference type="NCBI Taxonomy" id="420089"/>
    <lineage>
        <taxon>Eukaryota</taxon>
        <taxon>Metazoa</taxon>
        <taxon>Ecdysozoa</taxon>
        <taxon>Arthropoda</taxon>
        <taxon>Hexapoda</taxon>
        <taxon>Insecta</taxon>
        <taxon>Pterygota</taxon>
        <taxon>Neoptera</taxon>
        <taxon>Endopterygota</taxon>
        <taxon>Coleoptera</taxon>
        <taxon>Polyphaga</taxon>
        <taxon>Cucujiformia</taxon>
        <taxon>Coccinelloidea</taxon>
        <taxon>Coccinellidae</taxon>
        <taxon>Epilachninae</taxon>
        <taxon>Epilachnini</taxon>
        <taxon>Henosepilachna</taxon>
    </lineage>
</organism>
<accession>A0AAW1TVD5</accession>
<keyword evidence="2" id="KW-0732">Signal</keyword>
<evidence type="ECO:0000313" key="3">
    <source>
        <dbReference type="EMBL" id="KAK9871124.1"/>
    </source>
</evidence>
<proteinExistence type="predicted"/>
<feature type="compositionally biased region" description="Basic and acidic residues" evidence="1">
    <location>
        <begin position="60"/>
        <end position="77"/>
    </location>
</feature>
<gene>
    <name evidence="3" type="ORF">WA026_011408</name>
</gene>
<keyword evidence="4" id="KW-1185">Reference proteome</keyword>
<name>A0AAW1TVD5_9CUCU</name>
<feature type="chain" id="PRO_5043542224" evidence="2">
    <location>
        <begin position="21"/>
        <end position="77"/>
    </location>
</feature>